<evidence type="ECO:0000313" key="2">
    <source>
        <dbReference type="EMBL" id="GFR14737.1"/>
    </source>
</evidence>
<feature type="region of interest" description="Disordered" evidence="1">
    <location>
        <begin position="1"/>
        <end position="82"/>
    </location>
</feature>
<accession>A0A8X6LNC5</accession>
<dbReference type="Proteomes" id="UP000887116">
    <property type="component" value="Unassembled WGS sequence"/>
</dbReference>
<evidence type="ECO:0000256" key="1">
    <source>
        <dbReference type="SAM" id="MobiDB-lite"/>
    </source>
</evidence>
<proteinExistence type="predicted"/>
<name>A0A8X6LNC5_TRICU</name>
<protein>
    <submittedName>
        <fullName evidence="2">Uncharacterized protein</fullName>
    </submittedName>
</protein>
<feature type="compositionally biased region" description="Basic residues" evidence="1">
    <location>
        <begin position="24"/>
        <end position="34"/>
    </location>
</feature>
<sequence>MSIEKKTCKKRTLPSSLSEEQTIKRKPQRSHKWKTWSAPSLIPSRPSTKKRTKREVIGRQEETRKPSPGSSRRAVTAEESPA</sequence>
<evidence type="ECO:0000313" key="3">
    <source>
        <dbReference type="Proteomes" id="UP000887116"/>
    </source>
</evidence>
<dbReference type="EMBL" id="BMAO01007252">
    <property type="protein sequence ID" value="GFR14737.1"/>
    <property type="molecule type" value="Genomic_DNA"/>
</dbReference>
<keyword evidence="3" id="KW-1185">Reference proteome</keyword>
<reference evidence="2" key="1">
    <citation type="submission" date="2020-07" db="EMBL/GenBank/DDBJ databases">
        <title>Multicomponent nature underlies the extraordinary mechanical properties of spider dragline silk.</title>
        <authorList>
            <person name="Kono N."/>
            <person name="Nakamura H."/>
            <person name="Mori M."/>
            <person name="Yoshida Y."/>
            <person name="Ohtoshi R."/>
            <person name="Malay A.D."/>
            <person name="Moran D.A.P."/>
            <person name="Tomita M."/>
            <person name="Numata K."/>
            <person name="Arakawa K."/>
        </authorList>
    </citation>
    <scope>NUCLEOTIDE SEQUENCE</scope>
</reference>
<feature type="compositionally biased region" description="Basic and acidic residues" evidence="1">
    <location>
        <begin position="54"/>
        <end position="65"/>
    </location>
</feature>
<comment type="caution">
    <text evidence="2">The sequence shown here is derived from an EMBL/GenBank/DDBJ whole genome shotgun (WGS) entry which is preliminary data.</text>
</comment>
<dbReference type="AlphaFoldDB" id="A0A8X6LNC5"/>
<organism evidence="2 3">
    <name type="scientific">Trichonephila clavata</name>
    <name type="common">Joro spider</name>
    <name type="synonym">Nephila clavata</name>
    <dbReference type="NCBI Taxonomy" id="2740835"/>
    <lineage>
        <taxon>Eukaryota</taxon>
        <taxon>Metazoa</taxon>
        <taxon>Ecdysozoa</taxon>
        <taxon>Arthropoda</taxon>
        <taxon>Chelicerata</taxon>
        <taxon>Arachnida</taxon>
        <taxon>Araneae</taxon>
        <taxon>Araneomorphae</taxon>
        <taxon>Entelegynae</taxon>
        <taxon>Araneoidea</taxon>
        <taxon>Nephilidae</taxon>
        <taxon>Trichonephila</taxon>
    </lineage>
</organism>
<gene>
    <name evidence="2" type="ORF">TNCT_380951</name>
</gene>